<evidence type="ECO:0000313" key="2">
    <source>
        <dbReference type="EMBL" id="EGV66717.1"/>
    </source>
</evidence>
<feature type="domain" description="Small ribosomal subunit protein mS35 mitochondrial conserved" evidence="1">
    <location>
        <begin position="152"/>
        <end position="274"/>
    </location>
</feature>
<gene>
    <name evidence="2" type="ORF">CANTEDRAFT_112452</name>
</gene>
<dbReference type="AlphaFoldDB" id="G3AX87"/>
<dbReference type="Pfam" id="PF10213">
    <property type="entry name" value="MRP-S28"/>
    <property type="match status" value="1"/>
</dbReference>
<name>G3AX87_CANTC</name>
<evidence type="ECO:0000313" key="3">
    <source>
        <dbReference type="Proteomes" id="UP000000707"/>
    </source>
</evidence>
<proteinExistence type="predicted"/>
<dbReference type="PANTHER" id="PTHR13490:SF0">
    <property type="entry name" value="SMALL RIBOSOMAL SUBUNIT PROTEIN MS35"/>
    <property type="match status" value="1"/>
</dbReference>
<organism evidence="3">
    <name type="scientific">Candida tenuis (strain ATCC 10573 / BCRC 21748 / CBS 615 / JCM 9827 / NBRC 10315 / NRRL Y-1498 / VKM Y-70)</name>
    <name type="common">Yeast</name>
    <name type="synonym">Yamadazyma tenuis</name>
    <dbReference type="NCBI Taxonomy" id="590646"/>
    <lineage>
        <taxon>Eukaryota</taxon>
        <taxon>Fungi</taxon>
        <taxon>Dikarya</taxon>
        <taxon>Ascomycota</taxon>
        <taxon>Saccharomycotina</taxon>
        <taxon>Pichiomycetes</taxon>
        <taxon>Debaryomycetaceae</taxon>
        <taxon>Yamadazyma</taxon>
    </lineage>
</organism>
<keyword evidence="3" id="KW-1185">Reference proteome</keyword>
<dbReference type="KEGG" id="cten:18246526"/>
<dbReference type="STRING" id="590646.G3AX87"/>
<dbReference type="HOGENOM" id="CLU_943997_0_0_1"/>
<sequence length="309" mass="35936">MPTTTKCVIRSIRSVRELGVRYNSTQSSENTLHLNPHVWEGLPADRIFELHNLRKDSLKQNYNPNDDERRAILSTFTSLTKKKAPLDYVYEIDNFKERYMNNTPVKLRGLPPKKSNVEVVASGQTPHDLRRRQELNRVSAFEMPLLAKLRQPYVPESDEETPIELTYYTDFSNEANSSNRRVTLSVALKHLQLNENQTRKFMILAGNKFNHNTKVLKFTIDEYPEPTQNARAAAEKFAKLLNASKDLSDDFSDIPVDTRHTKPWKPSVQFPKEWRRPQDAPVVQNNIMKKLVEHVKQKKDEQYVSKFSP</sequence>
<reference evidence="2 3" key="1">
    <citation type="journal article" date="2011" name="Proc. Natl. Acad. Sci. U.S.A.">
        <title>Comparative genomics of xylose-fermenting fungi for enhanced biofuel production.</title>
        <authorList>
            <person name="Wohlbach D.J."/>
            <person name="Kuo A."/>
            <person name="Sato T.K."/>
            <person name="Potts K.M."/>
            <person name="Salamov A.A."/>
            <person name="LaButti K.M."/>
            <person name="Sun H."/>
            <person name="Clum A."/>
            <person name="Pangilinan J.L."/>
            <person name="Lindquist E.A."/>
            <person name="Lucas S."/>
            <person name="Lapidus A."/>
            <person name="Jin M."/>
            <person name="Gunawan C."/>
            <person name="Balan V."/>
            <person name="Dale B.E."/>
            <person name="Jeffries T.W."/>
            <person name="Zinkel R."/>
            <person name="Barry K.W."/>
            <person name="Grigoriev I.V."/>
            <person name="Gasch A.P."/>
        </authorList>
    </citation>
    <scope>NUCLEOTIDE SEQUENCE [LARGE SCALE GENOMIC DNA]</scope>
    <source>
        <strain evidence="3">ATCC 10573 / BCRC 21748 / CBS 615 / JCM 9827 / NBRC 10315 / NRRL Y-1498 / VKM Y-70</strain>
    </source>
</reference>
<dbReference type="PANTHER" id="PTHR13490">
    <property type="entry name" value="MITOCHONDRIAL 28S RIBOSOMAL PROTEIN S28"/>
    <property type="match status" value="1"/>
</dbReference>
<dbReference type="eggNOG" id="KOG3933">
    <property type="taxonomic scope" value="Eukaryota"/>
</dbReference>
<dbReference type="GO" id="GO:0003735">
    <property type="term" value="F:structural constituent of ribosome"/>
    <property type="evidence" value="ECO:0007669"/>
    <property type="project" value="InterPro"/>
</dbReference>
<dbReference type="OrthoDB" id="283424at2759"/>
<dbReference type="InterPro" id="IPR039848">
    <property type="entry name" value="Ribosomal_mS35_mt"/>
</dbReference>
<dbReference type="EMBL" id="GL996510">
    <property type="protein sequence ID" value="EGV66717.1"/>
    <property type="molecule type" value="Genomic_DNA"/>
</dbReference>
<accession>G3AX87</accession>
<dbReference type="InterPro" id="IPR019349">
    <property type="entry name" value="Ribosomal_mS35_mit"/>
</dbReference>
<dbReference type="GeneID" id="18246526"/>
<evidence type="ECO:0000259" key="1">
    <source>
        <dbReference type="Pfam" id="PF10213"/>
    </source>
</evidence>
<dbReference type="Proteomes" id="UP000000707">
    <property type="component" value="Unassembled WGS sequence"/>
</dbReference>
<dbReference type="GO" id="GO:0032543">
    <property type="term" value="P:mitochondrial translation"/>
    <property type="evidence" value="ECO:0007669"/>
    <property type="project" value="InterPro"/>
</dbReference>
<protein>
    <recommendedName>
        <fullName evidence="1">Small ribosomal subunit protein mS35 mitochondrial conserved domain-containing protein</fullName>
    </recommendedName>
</protein>
<dbReference type="GO" id="GO:0005763">
    <property type="term" value="C:mitochondrial small ribosomal subunit"/>
    <property type="evidence" value="ECO:0007669"/>
    <property type="project" value="TreeGrafter"/>
</dbReference>